<keyword evidence="6 11" id="KW-0418">Kinase</keyword>
<dbReference type="InParanoid" id="A0A2J7QDA4"/>
<dbReference type="InterPro" id="IPR001267">
    <property type="entry name" value="Thymidine_kinase"/>
</dbReference>
<evidence type="ECO:0000256" key="5">
    <source>
        <dbReference type="ARBA" id="ARBA00022741"/>
    </source>
</evidence>
<evidence type="ECO:0000256" key="8">
    <source>
        <dbReference type="ARBA" id="ARBA00022840"/>
    </source>
</evidence>
<evidence type="ECO:0000256" key="4">
    <source>
        <dbReference type="ARBA" id="ARBA00022723"/>
    </source>
</evidence>
<dbReference type="SUPFAM" id="SSF57716">
    <property type="entry name" value="Glucocorticoid receptor-like (DNA-binding domain)"/>
    <property type="match status" value="1"/>
</dbReference>
<evidence type="ECO:0000313" key="14">
    <source>
        <dbReference type="Proteomes" id="UP000235965"/>
    </source>
</evidence>
<dbReference type="SUPFAM" id="SSF52540">
    <property type="entry name" value="P-loop containing nucleoside triphosphate hydrolases"/>
    <property type="match status" value="1"/>
</dbReference>
<dbReference type="OrthoDB" id="439028at2759"/>
<accession>A0A2J7QDA4</accession>
<dbReference type="FunFam" id="3.40.50.300:FF:001270">
    <property type="entry name" value="Thymidine kinase"/>
    <property type="match status" value="1"/>
</dbReference>
<reference evidence="13 14" key="1">
    <citation type="submission" date="2017-12" db="EMBL/GenBank/DDBJ databases">
        <title>Hemimetabolous genomes reveal molecular basis of termite eusociality.</title>
        <authorList>
            <person name="Harrison M.C."/>
            <person name="Jongepier E."/>
            <person name="Robertson H.M."/>
            <person name="Arning N."/>
            <person name="Bitard-Feildel T."/>
            <person name="Chao H."/>
            <person name="Childers C.P."/>
            <person name="Dinh H."/>
            <person name="Doddapaneni H."/>
            <person name="Dugan S."/>
            <person name="Gowin J."/>
            <person name="Greiner C."/>
            <person name="Han Y."/>
            <person name="Hu H."/>
            <person name="Hughes D.S.T."/>
            <person name="Huylmans A.-K."/>
            <person name="Kemena C."/>
            <person name="Kremer L.P.M."/>
            <person name="Lee S.L."/>
            <person name="Lopez-Ezquerra A."/>
            <person name="Mallet L."/>
            <person name="Monroy-Kuhn J.M."/>
            <person name="Moser A."/>
            <person name="Murali S.C."/>
            <person name="Muzny D.M."/>
            <person name="Otani S."/>
            <person name="Piulachs M.-D."/>
            <person name="Poelchau M."/>
            <person name="Qu J."/>
            <person name="Schaub F."/>
            <person name="Wada-Katsumata A."/>
            <person name="Worley K.C."/>
            <person name="Xie Q."/>
            <person name="Ylla G."/>
            <person name="Poulsen M."/>
            <person name="Gibbs R.A."/>
            <person name="Schal C."/>
            <person name="Richards S."/>
            <person name="Belles X."/>
            <person name="Korb J."/>
            <person name="Bornberg-Bauer E."/>
        </authorList>
    </citation>
    <scope>NUCLEOTIDE SEQUENCE [LARGE SCALE GENOMIC DNA]</scope>
    <source>
        <tissue evidence="13">Whole body</tissue>
    </source>
</reference>
<dbReference type="STRING" id="105785.A0A2J7QDA4"/>
<proteinExistence type="inferred from homology"/>
<dbReference type="PANTHER" id="PTHR11441">
    <property type="entry name" value="THYMIDINE KINASE"/>
    <property type="match status" value="1"/>
</dbReference>
<dbReference type="Proteomes" id="UP000235965">
    <property type="component" value="Unassembled WGS sequence"/>
</dbReference>
<keyword evidence="3 11" id="KW-0808">Transferase</keyword>
<evidence type="ECO:0000256" key="10">
    <source>
        <dbReference type="ARBA" id="ARBA00048113"/>
    </source>
</evidence>
<dbReference type="Gene3D" id="3.40.50.300">
    <property type="entry name" value="P-loop containing nucleotide triphosphate hydrolases"/>
    <property type="match status" value="1"/>
</dbReference>
<comment type="catalytic activity">
    <reaction evidence="10">
        <text>thymidine + ATP = dTMP + ADP + H(+)</text>
        <dbReference type="Rhea" id="RHEA:19129"/>
        <dbReference type="ChEBI" id="CHEBI:15378"/>
        <dbReference type="ChEBI" id="CHEBI:17748"/>
        <dbReference type="ChEBI" id="CHEBI:30616"/>
        <dbReference type="ChEBI" id="CHEBI:63528"/>
        <dbReference type="ChEBI" id="CHEBI:456216"/>
        <dbReference type="EC" id="2.7.1.21"/>
    </reaction>
    <physiologicalReaction direction="left-to-right" evidence="10">
        <dbReference type="Rhea" id="RHEA:19130"/>
    </physiologicalReaction>
</comment>
<dbReference type="Pfam" id="PF00265">
    <property type="entry name" value="TK"/>
    <property type="match status" value="1"/>
</dbReference>
<evidence type="ECO:0000256" key="6">
    <source>
        <dbReference type="ARBA" id="ARBA00022777"/>
    </source>
</evidence>
<dbReference type="InterPro" id="IPR020633">
    <property type="entry name" value="Thymidine_kinase_CS"/>
</dbReference>
<keyword evidence="7" id="KW-0862">Zinc</keyword>
<gene>
    <name evidence="13" type="ORF">B7P43_G13268</name>
</gene>
<dbReference type="EC" id="2.7.1.21" evidence="11"/>
<comment type="caution">
    <text evidence="13">The sequence shown here is derived from an EMBL/GenBank/DDBJ whole genome shotgun (WGS) entry which is preliminary data.</text>
</comment>
<comment type="subunit">
    <text evidence="9">Homotetramer. Tetramerization from dimerization is induced by ATP and increases catalytic efficiency due to a high affinity for thymidine. Tetramerization is inhibited by phosphorylation at Ser-13. Interacts (via the KEN box) with FZR1.</text>
</comment>
<dbReference type="AlphaFoldDB" id="A0A2J7QDA4"/>
<dbReference type="GO" id="GO:0042802">
    <property type="term" value="F:identical protein binding"/>
    <property type="evidence" value="ECO:0007669"/>
    <property type="project" value="UniProtKB-ARBA"/>
</dbReference>
<keyword evidence="14" id="KW-1185">Reference proteome</keyword>
<evidence type="ECO:0000256" key="11">
    <source>
        <dbReference type="RuleBase" id="RU000544"/>
    </source>
</evidence>
<dbReference type="GO" id="GO:0071897">
    <property type="term" value="P:DNA biosynthetic process"/>
    <property type="evidence" value="ECO:0007669"/>
    <property type="project" value="UniProtKB-KW"/>
</dbReference>
<organism evidence="13 14">
    <name type="scientific">Cryptotermes secundus</name>
    <dbReference type="NCBI Taxonomy" id="105785"/>
    <lineage>
        <taxon>Eukaryota</taxon>
        <taxon>Metazoa</taxon>
        <taxon>Ecdysozoa</taxon>
        <taxon>Arthropoda</taxon>
        <taxon>Hexapoda</taxon>
        <taxon>Insecta</taxon>
        <taxon>Pterygota</taxon>
        <taxon>Neoptera</taxon>
        <taxon>Polyneoptera</taxon>
        <taxon>Dictyoptera</taxon>
        <taxon>Blattodea</taxon>
        <taxon>Blattoidea</taxon>
        <taxon>Termitoidae</taxon>
        <taxon>Kalotermitidae</taxon>
        <taxon>Cryptotermitinae</taxon>
        <taxon>Cryptotermes</taxon>
    </lineage>
</organism>
<dbReference type="PROSITE" id="PS00603">
    <property type="entry name" value="TK_CELLULAR_TYPE"/>
    <property type="match status" value="1"/>
</dbReference>
<sequence length="230" mass="25460">MSDVSCSVIELVDPRKGQIQIILGPMFSGKTTELIRRLRRYQIAKCKCLVVRYANDDRYSESDIVSHDQQSLAAVSARQIRDIKFKALEYDVIGIDEGQFFPDIVECCESLANLGKVMIVAALDGTFQRAGFGDILNLIPLAENVVKLSAVCMLCFGNAAFTKRIGNEMKLEVIGGTDKYMAVCRKCHLKPAMSRSPLKEVDNQISGSMEVDCGKSPNKSFQETAISVYN</sequence>
<dbReference type="PANTHER" id="PTHR11441:SF0">
    <property type="entry name" value="THYMIDINE KINASE, CYTOSOLIC"/>
    <property type="match status" value="1"/>
</dbReference>
<evidence type="ECO:0000256" key="7">
    <source>
        <dbReference type="ARBA" id="ARBA00022833"/>
    </source>
</evidence>
<dbReference type="FunFam" id="3.30.60.20:FF:000028">
    <property type="entry name" value="Thymidine kinase"/>
    <property type="match status" value="1"/>
</dbReference>
<evidence type="ECO:0000256" key="2">
    <source>
        <dbReference type="ARBA" id="ARBA00022634"/>
    </source>
</evidence>
<evidence type="ECO:0000256" key="3">
    <source>
        <dbReference type="ARBA" id="ARBA00022679"/>
    </source>
</evidence>
<dbReference type="EMBL" id="NEVH01015826">
    <property type="protein sequence ID" value="PNF26557.1"/>
    <property type="molecule type" value="Genomic_DNA"/>
</dbReference>
<dbReference type="Gene3D" id="3.30.60.20">
    <property type="match status" value="1"/>
</dbReference>
<keyword evidence="8 11" id="KW-0067">ATP-binding</keyword>
<comment type="similarity">
    <text evidence="1 12">Belongs to the thymidine kinase family.</text>
</comment>
<protein>
    <recommendedName>
        <fullName evidence="11">Thymidine kinase</fullName>
        <ecNumber evidence="11">2.7.1.21</ecNumber>
    </recommendedName>
</protein>
<keyword evidence="5 11" id="KW-0547">Nucleotide-binding</keyword>
<evidence type="ECO:0000256" key="9">
    <source>
        <dbReference type="ARBA" id="ARBA00046642"/>
    </source>
</evidence>
<dbReference type="GO" id="GO:0046872">
    <property type="term" value="F:metal ion binding"/>
    <property type="evidence" value="ECO:0007669"/>
    <property type="project" value="UniProtKB-KW"/>
</dbReference>
<name>A0A2J7QDA4_9NEOP</name>
<dbReference type="GO" id="GO:0004797">
    <property type="term" value="F:thymidine kinase activity"/>
    <property type="evidence" value="ECO:0007669"/>
    <property type="project" value="UniProtKB-EC"/>
</dbReference>
<dbReference type="GO" id="GO:0005524">
    <property type="term" value="F:ATP binding"/>
    <property type="evidence" value="ECO:0007669"/>
    <property type="project" value="UniProtKB-KW"/>
</dbReference>
<evidence type="ECO:0000256" key="1">
    <source>
        <dbReference type="ARBA" id="ARBA00007587"/>
    </source>
</evidence>
<evidence type="ECO:0000256" key="12">
    <source>
        <dbReference type="RuleBase" id="RU004165"/>
    </source>
</evidence>
<keyword evidence="4" id="KW-0479">Metal-binding</keyword>
<dbReference type="InterPro" id="IPR027417">
    <property type="entry name" value="P-loop_NTPase"/>
</dbReference>
<keyword evidence="2 11" id="KW-0237">DNA synthesis</keyword>
<evidence type="ECO:0000313" key="13">
    <source>
        <dbReference type="EMBL" id="PNF26557.1"/>
    </source>
</evidence>
<dbReference type="GO" id="GO:0046104">
    <property type="term" value="P:thymidine metabolic process"/>
    <property type="evidence" value="ECO:0007669"/>
    <property type="project" value="TreeGrafter"/>
</dbReference>